<sequence length="199" mass="21944">MRELCRDIRKKFETPRCEEERLVEERREHFCPSGINITTAFRYDTGAAISSITTPDEEGHKKRKVICEDEAYGNAERSGASTPMESAPRIFTPMSEDDGQDVSAEDEMDFRVPSPWQATGAEFSTDALMRWLFYGLRLQSSVLSSTYDGGTDAPSPVQDFKDANSRTAGSINNNTSPPNPGGDSSSLEIPSSGTEGRPF</sequence>
<proteinExistence type="predicted"/>
<feature type="compositionally biased region" description="Polar residues" evidence="1">
    <location>
        <begin position="165"/>
        <end position="199"/>
    </location>
</feature>
<dbReference type="AlphaFoldDB" id="A0AA39YDB6"/>
<reference evidence="2" key="1">
    <citation type="submission" date="2023-06" db="EMBL/GenBank/DDBJ databases">
        <title>Genome-scale phylogeny and comparative genomics of the fungal order Sordariales.</title>
        <authorList>
            <consortium name="Lawrence Berkeley National Laboratory"/>
            <person name="Hensen N."/>
            <person name="Bonometti L."/>
            <person name="Westerberg I."/>
            <person name="Brannstrom I.O."/>
            <person name="Guillou S."/>
            <person name="Cros-Aarteil S."/>
            <person name="Calhoun S."/>
            <person name="Haridas S."/>
            <person name="Kuo A."/>
            <person name="Mondo S."/>
            <person name="Pangilinan J."/>
            <person name="Riley R."/>
            <person name="Labutti K."/>
            <person name="Andreopoulos B."/>
            <person name="Lipzen A."/>
            <person name="Chen C."/>
            <person name="Yanf M."/>
            <person name="Daum C."/>
            <person name="Ng V."/>
            <person name="Clum A."/>
            <person name="Steindorff A."/>
            <person name="Ohm R."/>
            <person name="Martin F."/>
            <person name="Silar P."/>
            <person name="Natvig D."/>
            <person name="Lalanne C."/>
            <person name="Gautier V."/>
            <person name="Ament-Velasquez S.L."/>
            <person name="Kruys A."/>
            <person name="Hutchinson M.I."/>
            <person name="Powell A.J."/>
            <person name="Barry K."/>
            <person name="Miller A.N."/>
            <person name="Grigoriev I.V."/>
            <person name="Debuchy R."/>
            <person name="Gladieux P."/>
            <person name="Thoren M.H."/>
            <person name="Johannesson H."/>
        </authorList>
    </citation>
    <scope>NUCLEOTIDE SEQUENCE</scope>
    <source>
        <strain evidence="2">SMH2532-1</strain>
    </source>
</reference>
<feature type="region of interest" description="Disordered" evidence="1">
    <location>
        <begin position="145"/>
        <end position="199"/>
    </location>
</feature>
<protein>
    <submittedName>
        <fullName evidence="2">Uncharacterized protein</fullName>
    </submittedName>
</protein>
<gene>
    <name evidence="2" type="ORF">B0T16DRAFT_457172</name>
</gene>
<organism evidence="2 3">
    <name type="scientific">Cercophora newfieldiana</name>
    <dbReference type="NCBI Taxonomy" id="92897"/>
    <lineage>
        <taxon>Eukaryota</taxon>
        <taxon>Fungi</taxon>
        <taxon>Dikarya</taxon>
        <taxon>Ascomycota</taxon>
        <taxon>Pezizomycotina</taxon>
        <taxon>Sordariomycetes</taxon>
        <taxon>Sordariomycetidae</taxon>
        <taxon>Sordariales</taxon>
        <taxon>Lasiosphaeriaceae</taxon>
        <taxon>Cercophora</taxon>
    </lineage>
</organism>
<dbReference type="Proteomes" id="UP001174936">
    <property type="component" value="Unassembled WGS sequence"/>
</dbReference>
<keyword evidence="3" id="KW-1185">Reference proteome</keyword>
<evidence type="ECO:0000256" key="1">
    <source>
        <dbReference type="SAM" id="MobiDB-lite"/>
    </source>
</evidence>
<accession>A0AA39YDB6</accession>
<comment type="caution">
    <text evidence="2">The sequence shown here is derived from an EMBL/GenBank/DDBJ whole genome shotgun (WGS) entry which is preliminary data.</text>
</comment>
<evidence type="ECO:0000313" key="3">
    <source>
        <dbReference type="Proteomes" id="UP001174936"/>
    </source>
</evidence>
<dbReference type="EMBL" id="JAULSV010000003">
    <property type="protein sequence ID" value="KAK0649795.1"/>
    <property type="molecule type" value="Genomic_DNA"/>
</dbReference>
<name>A0AA39YDB6_9PEZI</name>
<feature type="compositionally biased region" description="Acidic residues" evidence="1">
    <location>
        <begin position="95"/>
        <end position="106"/>
    </location>
</feature>
<evidence type="ECO:0000313" key="2">
    <source>
        <dbReference type="EMBL" id="KAK0649795.1"/>
    </source>
</evidence>
<feature type="region of interest" description="Disordered" evidence="1">
    <location>
        <begin position="73"/>
        <end position="106"/>
    </location>
</feature>